<accession>A0A0H2S112</accession>
<protein>
    <recommendedName>
        <fullName evidence="1">Arrestin-like N-terminal domain-containing protein</fullName>
    </recommendedName>
</protein>
<dbReference type="GO" id="GO:0070086">
    <property type="term" value="P:ubiquitin-dependent endocytosis"/>
    <property type="evidence" value="ECO:0007669"/>
    <property type="project" value="TreeGrafter"/>
</dbReference>
<reference evidence="2 3" key="1">
    <citation type="submission" date="2015-04" db="EMBL/GenBank/DDBJ databases">
        <title>Complete genome sequence of Schizopora paradoxa KUC8140, a cosmopolitan wood degrader in East Asia.</title>
        <authorList>
            <consortium name="DOE Joint Genome Institute"/>
            <person name="Min B."/>
            <person name="Park H."/>
            <person name="Jang Y."/>
            <person name="Kim J.-J."/>
            <person name="Kim K.H."/>
            <person name="Pangilinan J."/>
            <person name="Lipzen A."/>
            <person name="Riley R."/>
            <person name="Grigoriev I.V."/>
            <person name="Spatafora J.W."/>
            <person name="Choi I.-G."/>
        </authorList>
    </citation>
    <scope>NUCLEOTIDE SEQUENCE [LARGE SCALE GENOMIC DNA]</scope>
    <source>
        <strain evidence="2 3">KUC8140</strain>
    </source>
</reference>
<proteinExistence type="predicted"/>
<dbReference type="InterPro" id="IPR011021">
    <property type="entry name" value="Arrestin-like_N"/>
</dbReference>
<dbReference type="Proteomes" id="UP000053477">
    <property type="component" value="Unassembled WGS sequence"/>
</dbReference>
<dbReference type="InterPro" id="IPR014756">
    <property type="entry name" value="Ig_E-set"/>
</dbReference>
<dbReference type="STRING" id="27342.A0A0H2S112"/>
<dbReference type="Pfam" id="PF00339">
    <property type="entry name" value="Arrestin_N"/>
    <property type="match status" value="1"/>
</dbReference>
<dbReference type="InParanoid" id="A0A0H2S112"/>
<organism evidence="2 3">
    <name type="scientific">Schizopora paradoxa</name>
    <dbReference type="NCBI Taxonomy" id="27342"/>
    <lineage>
        <taxon>Eukaryota</taxon>
        <taxon>Fungi</taxon>
        <taxon>Dikarya</taxon>
        <taxon>Basidiomycota</taxon>
        <taxon>Agaricomycotina</taxon>
        <taxon>Agaricomycetes</taxon>
        <taxon>Hymenochaetales</taxon>
        <taxon>Schizoporaceae</taxon>
        <taxon>Schizopora</taxon>
    </lineage>
</organism>
<gene>
    <name evidence="2" type="ORF">SCHPADRAFT_824726</name>
</gene>
<dbReference type="PANTHER" id="PTHR11188:SF17">
    <property type="entry name" value="FI21816P1"/>
    <property type="match status" value="1"/>
</dbReference>
<dbReference type="GO" id="GO:0030674">
    <property type="term" value="F:protein-macromolecule adaptor activity"/>
    <property type="evidence" value="ECO:0007669"/>
    <property type="project" value="TreeGrafter"/>
</dbReference>
<dbReference type="SUPFAM" id="SSF81296">
    <property type="entry name" value="E set domains"/>
    <property type="match status" value="1"/>
</dbReference>
<dbReference type="OrthoDB" id="2333384at2759"/>
<evidence type="ECO:0000313" key="2">
    <source>
        <dbReference type="EMBL" id="KLO15423.1"/>
    </source>
</evidence>
<feature type="non-terminal residue" evidence="2">
    <location>
        <position position="255"/>
    </location>
</feature>
<dbReference type="InterPro" id="IPR014752">
    <property type="entry name" value="Arrestin-like_C"/>
</dbReference>
<dbReference type="InterPro" id="IPR050357">
    <property type="entry name" value="Arrestin_domain-protein"/>
</dbReference>
<evidence type="ECO:0000313" key="3">
    <source>
        <dbReference type="Proteomes" id="UP000053477"/>
    </source>
</evidence>
<dbReference type="GO" id="GO:0031625">
    <property type="term" value="F:ubiquitin protein ligase binding"/>
    <property type="evidence" value="ECO:0007669"/>
    <property type="project" value="TreeGrafter"/>
</dbReference>
<dbReference type="GO" id="GO:0005886">
    <property type="term" value="C:plasma membrane"/>
    <property type="evidence" value="ECO:0007669"/>
    <property type="project" value="TreeGrafter"/>
</dbReference>
<sequence>MGRTPPLSAAKAVDIVVASEQLILRGTGVDVEPALLSGNVVLNLTEPTSIKQINLLFRGKAHVPSTSIEPHILNNSSSQYVVCNHEWSFLEGHKGHSHTLKAGRHLFPFELRVGGSLPSSIATLVNGGSSVSYKLRATVVRSGFSANLSAIQPITITRTFAPESLEYQQTLEIENTWPEKLMYALIVPHKAWAAGDELTSLVKFAPLAKGVRVMSITSNLCETTRTLAKGGHLEKTRVVVSRRHEIVRGRAVSVD</sequence>
<dbReference type="GO" id="GO:0005829">
    <property type="term" value="C:cytosol"/>
    <property type="evidence" value="ECO:0007669"/>
    <property type="project" value="TreeGrafter"/>
</dbReference>
<dbReference type="PANTHER" id="PTHR11188">
    <property type="entry name" value="ARRESTIN DOMAIN CONTAINING PROTEIN"/>
    <property type="match status" value="1"/>
</dbReference>
<name>A0A0H2S112_9AGAM</name>
<feature type="domain" description="Arrestin-like N-terminal" evidence="1">
    <location>
        <begin position="36"/>
        <end position="158"/>
    </location>
</feature>
<dbReference type="AlphaFoldDB" id="A0A0H2S112"/>
<dbReference type="EMBL" id="KQ085930">
    <property type="protein sequence ID" value="KLO15423.1"/>
    <property type="molecule type" value="Genomic_DNA"/>
</dbReference>
<evidence type="ECO:0000259" key="1">
    <source>
        <dbReference type="Pfam" id="PF00339"/>
    </source>
</evidence>
<keyword evidence="3" id="KW-1185">Reference proteome</keyword>
<dbReference type="Gene3D" id="2.60.40.640">
    <property type="match status" value="1"/>
</dbReference>